<gene>
    <name evidence="6" type="ORF">PHAECO_LOCUS7426</name>
</gene>
<evidence type="ECO:0000256" key="3">
    <source>
        <dbReference type="PIRSR" id="PIRSR000862-1"/>
    </source>
</evidence>
<feature type="transmembrane region" description="Helical" evidence="4">
    <location>
        <begin position="12"/>
        <end position="36"/>
    </location>
</feature>
<dbReference type="PIRSF" id="PIRSF000862">
    <property type="entry name" value="Steryl_ester_lip"/>
    <property type="match status" value="1"/>
</dbReference>
<dbReference type="PANTHER" id="PTHR11005">
    <property type="entry name" value="LYSOSOMAL ACID LIPASE-RELATED"/>
    <property type="match status" value="1"/>
</dbReference>
<evidence type="ECO:0000313" key="6">
    <source>
        <dbReference type="EMBL" id="CAH1159869.1"/>
    </source>
</evidence>
<reference evidence="6" key="1">
    <citation type="submission" date="2022-01" db="EMBL/GenBank/DDBJ databases">
        <authorList>
            <person name="King R."/>
        </authorList>
    </citation>
    <scope>NUCLEOTIDE SEQUENCE</scope>
</reference>
<accession>A0A9P0DS83</accession>
<feature type="domain" description="Partial AB-hydrolase lipase" evidence="5">
    <location>
        <begin position="57"/>
        <end position="114"/>
    </location>
</feature>
<reference evidence="6" key="2">
    <citation type="submission" date="2022-10" db="EMBL/GenBank/DDBJ databases">
        <authorList>
            <consortium name="ENA_rothamsted_submissions"/>
            <consortium name="culmorum"/>
            <person name="King R."/>
        </authorList>
    </citation>
    <scope>NUCLEOTIDE SEQUENCE</scope>
</reference>
<dbReference type="Proteomes" id="UP001153737">
    <property type="component" value="Chromosome 3"/>
</dbReference>
<dbReference type="InterPro" id="IPR006693">
    <property type="entry name" value="AB_hydrolase_lipase"/>
</dbReference>
<evidence type="ECO:0000259" key="5">
    <source>
        <dbReference type="Pfam" id="PF04083"/>
    </source>
</evidence>
<name>A0A9P0DS83_PHACE</name>
<dbReference type="InterPro" id="IPR029058">
    <property type="entry name" value="AB_hydrolase_fold"/>
</dbReference>
<feature type="active site" description="Charge relay system" evidence="3">
    <location>
        <position position="399"/>
    </location>
</feature>
<dbReference type="GO" id="GO:0016042">
    <property type="term" value="P:lipid catabolic process"/>
    <property type="evidence" value="ECO:0007669"/>
    <property type="project" value="UniProtKB-KW"/>
</dbReference>
<protein>
    <recommendedName>
        <fullName evidence="2">Lipase</fullName>
    </recommendedName>
</protein>
<keyword evidence="4" id="KW-1133">Transmembrane helix</keyword>
<dbReference type="InterPro" id="IPR025483">
    <property type="entry name" value="Lipase_euk"/>
</dbReference>
<dbReference type="FunFam" id="3.40.50.1820:FF:000179">
    <property type="entry name" value="Lipase"/>
    <property type="match status" value="1"/>
</dbReference>
<keyword evidence="2" id="KW-0442">Lipid degradation</keyword>
<dbReference type="AlphaFoldDB" id="A0A9P0DS83"/>
<evidence type="ECO:0000256" key="4">
    <source>
        <dbReference type="SAM" id="Phobius"/>
    </source>
</evidence>
<dbReference type="OrthoDB" id="9974421at2759"/>
<dbReference type="SUPFAM" id="SSF53474">
    <property type="entry name" value="alpha/beta-Hydrolases"/>
    <property type="match status" value="1"/>
</dbReference>
<dbReference type="Gene3D" id="3.40.50.1820">
    <property type="entry name" value="alpha/beta hydrolase"/>
    <property type="match status" value="1"/>
</dbReference>
<sequence>MTNKDVIRGLGWFVLPISVYYIWMNFIGLAMLELIFGPQLNSYHYEGDTRLNRTRILIEGNGYPFESHEVTSASGYILSLHRIPSGIKKGQATSSKRPVVLIQHGLVAASDALVFRGPEVDLPYILADAGYDVWLSNMRGNVYSRKHQTLNPDRDSEYWEFSMHEIAVEDFPAMIDYILNSTKQEELNFLGYSIGSTTGLMFSSMLPEYNKKIKVHVAVAPFVYVNRTIPLSHKLLLVPGVPLSQTAIANGIYNFLPRRPYMSKLLQMLCHDRTPIQAICKSCITFLVGEDNNQFNSTVFPHFLEFFPAGTSIYLVQHTFQLYLSGNFAPFDYGNETINQRKYKIANPPPYNISQVTHPVSLHYGSGDIMVAEEDVDILNKKLPNSLGMFKVPYDSFNHMDFMWGTNTKKLVYDRLISIMDKYN</sequence>
<organism evidence="6 7">
    <name type="scientific">Phaedon cochleariae</name>
    <name type="common">Mustard beetle</name>
    <dbReference type="NCBI Taxonomy" id="80249"/>
    <lineage>
        <taxon>Eukaryota</taxon>
        <taxon>Metazoa</taxon>
        <taxon>Ecdysozoa</taxon>
        <taxon>Arthropoda</taxon>
        <taxon>Hexapoda</taxon>
        <taxon>Insecta</taxon>
        <taxon>Pterygota</taxon>
        <taxon>Neoptera</taxon>
        <taxon>Endopterygota</taxon>
        <taxon>Coleoptera</taxon>
        <taxon>Polyphaga</taxon>
        <taxon>Cucujiformia</taxon>
        <taxon>Chrysomeloidea</taxon>
        <taxon>Chrysomelidae</taxon>
        <taxon>Chrysomelinae</taxon>
        <taxon>Chrysomelini</taxon>
        <taxon>Phaedon</taxon>
    </lineage>
</organism>
<proteinExistence type="inferred from homology"/>
<keyword evidence="4" id="KW-0812">Transmembrane</keyword>
<keyword evidence="2" id="KW-0378">Hydrolase</keyword>
<dbReference type="EMBL" id="OU896709">
    <property type="protein sequence ID" value="CAH1159869.1"/>
    <property type="molecule type" value="Genomic_DNA"/>
</dbReference>
<evidence type="ECO:0000256" key="2">
    <source>
        <dbReference type="PIRNR" id="PIRNR000862"/>
    </source>
</evidence>
<evidence type="ECO:0000313" key="7">
    <source>
        <dbReference type="Proteomes" id="UP001153737"/>
    </source>
</evidence>
<keyword evidence="2" id="KW-0443">Lipid metabolism</keyword>
<evidence type="ECO:0000256" key="1">
    <source>
        <dbReference type="ARBA" id="ARBA00010701"/>
    </source>
</evidence>
<feature type="active site" description="Charge relay system" evidence="3">
    <location>
        <position position="368"/>
    </location>
</feature>
<comment type="similarity">
    <text evidence="1 2">Belongs to the AB hydrolase superfamily. Lipase family.</text>
</comment>
<keyword evidence="7" id="KW-1185">Reference proteome</keyword>
<dbReference type="GO" id="GO:0016788">
    <property type="term" value="F:hydrolase activity, acting on ester bonds"/>
    <property type="evidence" value="ECO:0007669"/>
    <property type="project" value="InterPro"/>
</dbReference>
<dbReference type="Pfam" id="PF04083">
    <property type="entry name" value="Abhydro_lipase"/>
    <property type="match status" value="1"/>
</dbReference>
<feature type="active site" description="Nucleophile" evidence="3">
    <location>
        <position position="193"/>
    </location>
</feature>
<keyword evidence="4" id="KW-0472">Membrane</keyword>